<evidence type="ECO:0000313" key="2">
    <source>
        <dbReference type="Proteomes" id="UP000811609"/>
    </source>
</evidence>
<dbReference type="PANTHER" id="PTHR34567">
    <property type="entry name" value="FK506-BINDING-LIKE PROTEIN"/>
    <property type="match status" value="1"/>
</dbReference>
<keyword evidence="2" id="KW-1185">Reference proteome</keyword>
<dbReference type="AlphaFoldDB" id="A0A8T1N901"/>
<reference evidence="1" key="1">
    <citation type="submission" date="2020-12" db="EMBL/GenBank/DDBJ databases">
        <title>WGS assembly of Carya illinoinensis cv. Pawnee.</title>
        <authorList>
            <person name="Platts A."/>
            <person name="Shu S."/>
            <person name="Wright S."/>
            <person name="Barry K."/>
            <person name="Edger P."/>
            <person name="Pires J.C."/>
            <person name="Schmutz J."/>
        </authorList>
    </citation>
    <scope>NUCLEOTIDE SEQUENCE</scope>
    <source>
        <tissue evidence="1">Leaf</tissue>
    </source>
</reference>
<accession>A0A8T1N901</accession>
<organism evidence="1 2">
    <name type="scientific">Carya illinoinensis</name>
    <name type="common">Pecan</name>
    <dbReference type="NCBI Taxonomy" id="32201"/>
    <lineage>
        <taxon>Eukaryota</taxon>
        <taxon>Viridiplantae</taxon>
        <taxon>Streptophyta</taxon>
        <taxon>Embryophyta</taxon>
        <taxon>Tracheophyta</taxon>
        <taxon>Spermatophyta</taxon>
        <taxon>Magnoliopsida</taxon>
        <taxon>eudicotyledons</taxon>
        <taxon>Gunneridae</taxon>
        <taxon>Pentapetalae</taxon>
        <taxon>rosids</taxon>
        <taxon>fabids</taxon>
        <taxon>Fagales</taxon>
        <taxon>Juglandaceae</taxon>
        <taxon>Carya</taxon>
    </lineage>
</organism>
<dbReference type="EMBL" id="CM031823">
    <property type="protein sequence ID" value="KAG6626775.1"/>
    <property type="molecule type" value="Genomic_DNA"/>
</dbReference>
<proteinExistence type="predicted"/>
<dbReference type="Proteomes" id="UP000811609">
    <property type="component" value="Chromosome 15"/>
</dbReference>
<sequence length="122" mass="14045">MHDTVFKIVLVEIILAENFRDTWQSSLPPWEKKLCSLIGSVPWKRLVETKKCNIINSLPCDISLPDPNIYSEEVEWNPSIDTELFLDLVQKPMALFNEDGYEEAVVLGDSLLVIFLHWIGRS</sequence>
<gene>
    <name evidence="1" type="ORF">CIPAW_15G075300</name>
</gene>
<name>A0A8T1N901_CARIL</name>
<comment type="caution">
    <text evidence="1">The sequence shown here is derived from an EMBL/GenBank/DDBJ whole genome shotgun (WGS) entry which is preliminary data.</text>
</comment>
<protein>
    <submittedName>
        <fullName evidence="1">Uncharacterized protein</fullName>
    </submittedName>
</protein>
<evidence type="ECO:0000313" key="1">
    <source>
        <dbReference type="EMBL" id="KAG6626775.1"/>
    </source>
</evidence>
<dbReference type="PANTHER" id="PTHR34567:SF3">
    <property type="entry name" value="FK506-BINDING-LIKE PROTEIN"/>
    <property type="match status" value="1"/>
</dbReference>